<evidence type="ECO:0000256" key="2">
    <source>
        <dbReference type="ARBA" id="ARBA00023163"/>
    </source>
</evidence>
<name>A0A1H6S3D6_9EURY</name>
<dbReference type="InterPro" id="IPR007050">
    <property type="entry name" value="HTH_bacterioopsin"/>
</dbReference>
<dbReference type="Proteomes" id="UP000198888">
    <property type="component" value="Unassembled WGS sequence"/>
</dbReference>
<gene>
    <name evidence="5" type="ORF">SAMN05444271_10365</name>
</gene>
<dbReference type="SMART" id="SM00448">
    <property type="entry name" value="REC"/>
    <property type="match status" value="1"/>
</dbReference>
<dbReference type="AlphaFoldDB" id="A0A1H6S3D6"/>
<dbReference type="InterPro" id="IPR011006">
    <property type="entry name" value="CheY-like_superfamily"/>
</dbReference>
<dbReference type="Gene3D" id="3.30.450.40">
    <property type="match status" value="1"/>
</dbReference>
<evidence type="ECO:0000256" key="1">
    <source>
        <dbReference type="ARBA" id="ARBA00023015"/>
    </source>
</evidence>
<feature type="domain" description="Response regulatory" evidence="4">
    <location>
        <begin position="6"/>
        <end position="120"/>
    </location>
</feature>
<dbReference type="SUPFAM" id="SSF55781">
    <property type="entry name" value="GAF domain-like"/>
    <property type="match status" value="1"/>
</dbReference>
<dbReference type="PROSITE" id="PS50110">
    <property type="entry name" value="RESPONSE_REGULATORY"/>
    <property type="match status" value="1"/>
</dbReference>
<dbReference type="GeneID" id="35003316"/>
<evidence type="ECO:0000313" key="6">
    <source>
        <dbReference type="Proteomes" id="UP000198888"/>
    </source>
</evidence>
<keyword evidence="6" id="KW-1185">Reference proteome</keyword>
<dbReference type="KEGG" id="hae:halTADL_2543"/>
<organism evidence="5 6">
    <name type="scientific">Halohasta litchfieldiae</name>
    <dbReference type="NCBI Taxonomy" id="1073996"/>
    <lineage>
        <taxon>Archaea</taxon>
        <taxon>Methanobacteriati</taxon>
        <taxon>Methanobacteriota</taxon>
        <taxon>Stenosarchaea group</taxon>
        <taxon>Halobacteria</taxon>
        <taxon>Halobacteriales</taxon>
        <taxon>Haloferacaceae</taxon>
        <taxon>Halohasta</taxon>
    </lineage>
</organism>
<dbReference type="EMBL" id="FNYR01000003">
    <property type="protein sequence ID" value="SEI58540.1"/>
    <property type="molecule type" value="Genomic_DNA"/>
</dbReference>
<sequence>MSRSIRVLYVDDDPQSLDVITNRCEAVSELRFETESRPRQVADQLHEDLDCLITDYRMPGMDGIELLAEASKQRPELPILLLTGHGGGEIASEALRKGATEYMEKSTAIEQPDLLANRIRNAVEQMRREKTNEALATDANRFIRATSPTAVYEAAIDLTCETLGFEDAAIIEETPDGHLVVADSGFSTSVLNELPTAEAVSTATDSEEPVVVEPGTVDELDTVSCWVSLGSHGVLVGRTAGRDAAVDYLRDGILIVATNAESALTRLEQAALLDERKRELERQRTELASLRQTNEVIRSVNRAITSVSSQREIERLVCERLVGEDRYSYAWIGEYDLESERLTPQAKAGLGANVTVDSPVSLVDRYSVETLETVIDHRQVAVETPPTEIGEASLRYVTDPDTDPDAGTAVLVPITHNEILYDVLIVYAAGRTSVGHREQDVLAELGETIGYALRTAEQRRALVGDADTEVVFEIDCEQEHLIQLSTAANCTVTLQSLSTRSDDRLRQFVLVEGAEPDAFLEYADRIGIDQPTVLVERDDCFVATLTTDESPVINCIADQGVSLTEFRAAEGRGTVSMTVPDTTDVRTLAELFESTFAGAELRAKRQLDSSVDTPQGFREQLEETLTDRQHETLQAAYHAGFFAWPRSNTGETIADRLGIAGPTFLQHLRAGERKLLRELFEQDQTVYS</sequence>
<accession>A0A2H4Q4L5</accession>
<dbReference type="Pfam" id="PF04967">
    <property type="entry name" value="HTH_10"/>
    <property type="match status" value="1"/>
</dbReference>
<dbReference type="GO" id="GO:0000160">
    <property type="term" value="P:phosphorelay signal transduction system"/>
    <property type="evidence" value="ECO:0007669"/>
    <property type="project" value="InterPro"/>
</dbReference>
<dbReference type="InterPro" id="IPR031803">
    <property type="entry name" value="BAT_GAF/HTH-assoc"/>
</dbReference>
<reference evidence="5 6" key="1">
    <citation type="submission" date="2016-10" db="EMBL/GenBank/DDBJ databases">
        <authorList>
            <person name="de Groot N.N."/>
        </authorList>
    </citation>
    <scope>NUCLEOTIDE SEQUENCE [LARGE SCALE GENOMIC DNA]</scope>
    <source>
        <strain evidence="5 6">DSM 22187</strain>
    </source>
</reference>
<dbReference type="RefSeq" id="WP_089671055.1">
    <property type="nucleotide sequence ID" value="NZ_CP024845.1"/>
</dbReference>
<proteinExistence type="predicted"/>
<feature type="modified residue" description="4-aspartylphosphate" evidence="3">
    <location>
        <position position="55"/>
    </location>
</feature>
<keyword evidence="2" id="KW-0804">Transcription</keyword>
<dbReference type="PANTHER" id="PTHR34236:SF1">
    <property type="entry name" value="DIMETHYL SULFOXIDE REDUCTASE TRANSCRIPTIONAL ACTIVATOR"/>
    <property type="match status" value="1"/>
</dbReference>
<dbReference type="InterPro" id="IPR029016">
    <property type="entry name" value="GAF-like_dom_sf"/>
</dbReference>
<keyword evidence="3" id="KW-0597">Phosphoprotein</keyword>
<evidence type="ECO:0000313" key="5">
    <source>
        <dbReference type="EMBL" id="SEI58540.1"/>
    </source>
</evidence>
<dbReference type="STRING" id="1073996.SAMN05444271_10365"/>
<dbReference type="PANTHER" id="PTHR34236">
    <property type="entry name" value="DIMETHYL SULFOXIDE REDUCTASE TRANSCRIPTIONAL ACTIVATOR"/>
    <property type="match status" value="1"/>
</dbReference>
<dbReference type="Pfam" id="PF15915">
    <property type="entry name" value="BAT"/>
    <property type="match status" value="1"/>
</dbReference>
<evidence type="ECO:0000256" key="3">
    <source>
        <dbReference type="PROSITE-ProRule" id="PRU00169"/>
    </source>
</evidence>
<dbReference type="OrthoDB" id="165911at2157"/>
<protein>
    <submittedName>
        <fullName evidence="5">Response regulator receiver domain-containing protein</fullName>
    </submittedName>
</protein>
<dbReference type="Gene3D" id="3.40.50.2300">
    <property type="match status" value="1"/>
</dbReference>
<accession>A0A1H6S3D6</accession>
<dbReference type="InterPro" id="IPR001789">
    <property type="entry name" value="Sig_transdc_resp-reg_receiver"/>
</dbReference>
<evidence type="ECO:0000259" key="4">
    <source>
        <dbReference type="PROSITE" id="PS50110"/>
    </source>
</evidence>
<dbReference type="Pfam" id="PF00072">
    <property type="entry name" value="Response_reg"/>
    <property type="match status" value="1"/>
</dbReference>
<dbReference type="SUPFAM" id="SSF52172">
    <property type="entry name" value="CheY-like"/>
    <property type="match status" value="1"/>
</dbReference>
<keyword evidence="1" id="KW-0805">Transcription regulation</keyword>